<dbReference type="SUPFAM" id="SSF53271">
    <property type="entry name" value="PRTase-like"/>
    <property type="match status" value="1"/>
</dbReference>
<proteinExistence type="inferred from homology"/>
<dbReference type="PANTHER" id="PTHR47505:SF1">
    <property type="entry name" value="DNA UTILIZATION PROTEIN YHGH"/>
    <property type="match status" value="1"/>
</dbReference>
<keyword evidence="3" id="KW-0328">Glycosyltransferase</keyword>
<evidence type="ECO:0000259" key="2">
    <source>
        <dbReference type="Pfam" id="PF00156"/>
    </source>
</evidence>
<protein>
    <submittedName>
        <fullName evidence="3">Phosphoribosyltransferase</fullName>
    </submittedName>
</protein>
<evidence type="ECO:0000313" key="3">
    <source>
        <dbReference type="EMBL" id="KKS45778.1"/>
    </source>
</evidence>
<dbReference type="InterPro" id="IPR029057">
    <property type="entry name" value="PRTase-like"/>
</dbReference>
<feature type="domain" description="Phosphoribosyltransferase" evidence="2">
    <location>
        <begin position="140"/>
        <end position="215"/>
    </location>
</feature>
<dbReference type="STRING" id="1618659.UV11_C0040G0006"/>
<dbReference type="InterPro" id="IPR051910">
    <property type="entry name" value="ComF/GntX_DNA_util-trans"/>
</dbReference>
<evidence type="ECO:0000313" key="4">
    <source>
        <dbReference type="Proteomes" id="UP000034036"/>
    </source>
</evidence>
<sequence length="218" mass="24327">MLKLIHTIFQKILQTAFPNSCIGCGEKNKLLCPVCLEKTAESKKAGVLPPPFIDEMIICGNYDNQVLRKAVRLLKYHGIYLMAEPLSELLDREIRPKLRLFENTFLIPIPLHESKRISRGYNQSELLAKSFSEKIELHLLADVLTKSKPTPSQISLTKKERTENIKNSFSVINPEKISGKTIILIDDIMTTGATISEAAKTLKNSGAKKVIGLVVARG</sequence>
<dbReference type="GO" id="GO:0016757">
    <property type="term" value="F:glycosyltransferase activity"/>
    <property type="evidence" value="ECO:0007669"/>
    <property type="project" value="UniProtKB-KW"/>
</dbReference>
<dbReference type="Pfam" id="PF00156">
    <property type="entry name" value="Pribosyltran"/>
    <property type="match status" value="1"/>
</dbReference>
<dbReference type="Gene3D" id="3.40.50.2020">
    <property type="match status" value="1"/>
</dbReference>
<comment type="caution">
    <text evidence="3">The sequence shown here is derived from an EMBL/GenBank/DDBJ whole genome shotgun (WGS) entry which is preliminary data.</text>
</comment>
<dbReference type="AlphaFoldDB" id="A0A0G1C820"/>
<reference evidence="3 4" key="1">
    <citation type="journal article" date="2015" name="Nature">
        <title>rRNA introns, odd ribosomes, and small enigmatic genomes across a large radiation of phyla.</title>
        <authorList>
            <person name="Brown C.T."/>
            <person name="Hug L.A."/>
            <person name="Thomas B.C."/>
            <person name="Sharon I."/>
            <person name="Castelle C.J."/>
            <person name="Singh A."/>
            <person name="Wilkins M.J."/>
            <person name="Williams K.H."/>
            <person name="Banfield J.F."/>
        </authorList>
    </citation>
    <scope>NUCLEOTIDE SEQUENCE [LARGE SCALE GENOMIC DNA]</scope>
</reference>
<organism evidence="3 4">
    <name type="scientific">Candidatus Giovannonibacteria bacterium GW2011_GWF2_42_19</name>
    <dbReference type="NCBI Taxonomy" id="1618659"/>
    <lineage>
        <taxon>Bacteria</taxon>
        <taxon>Candidatus Giovannoniibacteriota</taxon>
    </lineage>
</organism>
<dbReference type="PANTHER" id="PTHR47505">
    <property type="entry name" value="DNA UTILIZATION PROTEIN YHGH"/>
    <property type="match status" value="1"/>
</dbReference>
<name>A0A0G1C820_9BACT</name>
<dbReference type="PATRIC" id="fig|1618659.3.peg.967"/>
<dbReference type="CDD" id="cd06223">
    <property type="entry name" value="PRTases_typeI"/>
    <property type="match status" value="1"/>
</dbReference>
<evidence type="ECO:0000256" key="1">
    <source>
        <dbReference type="ARBA" id="ARBA00008007"/>
    </source>
</evidence>
<keyword evidence="3" id="KW-0808">Transferase</keyword>
<dbReference type="EMBL" id="LCDF01000040">
    <property type="protein sequence ID" value="KKS45778.1"/>
    <property type="molecule type" value="Genomic_DNA"/>
</dbReference>
<accession>A0A0G1C820</accession>
<dbReference type="InterPro" id="IPR000836">
    <property type="entry name" value="PRTase_dom"/>
</dbReference>
<comment type="similarity">
    <text evidence="1">Belongs to the ComF/GntX family.</text>
</comment>
<gene>
    <name evidence="3" type="ORF">UV11_C0040G0006</name>
</gene>
<dbReference type="Proteomes" id="UP000034036">
    <property type="component" value="Unassembled WGS sequence"/>
</dbReference>